<reference evidence="5 6" key="1">
    <citation type="submission" date="2018-08" db="EMBL/GenBank/DDBJ databases">
        <title>A genome reference for cultivated species of the human gut microbiota.</title>
        <authorList>
            <person name="Zou Y."/>
            <person name="Xue W."/>
            <person name="Luo G."/>
        </authorList>
    </citation>
    <scope>NUCLEOTIDE SEQUENCE [LARGE SCALE GENOMIC DNA]</scope>
    <source>
        <strain evidence="5 6">AM37-13AC</strain>
    </source>
</reference>
<dbReference type="RefSeq" id="WP_117554882.1">
    <property type="nucleotide sequence ID" value="NZ_QVFB01000030.1"/>
</dbReference>
<proteinExistence type="predicted"/>
<dbReference type="Proteomes" id="UP000260733">
    <property type="component" value="Unassembled WGS sequence"/>
</dbReference>
<keyword evidence="1" id="KW-0949">S-adenosyl-L-methionine</keyword>
<dbReference type="GO" id="GO:0051536">
    <property type="term" value="F:iron-sulfur cluster binding"/>
    <property type="evidence" value="ECO:0007669"/>
    <property type="project" value="UniProtKB-KW"/>
</dbReference>
<accession>A0A3E2VVI1</accession>
<dbReference type="InterPro" id="IPR013785">
    <property type="entry name" value="Aldolase_TIM"/>
</dbReference>
<dbReference type="Pfam" id="PF13353">
    <property type="entry name" value="Fer4_12"/>
    <property type="match status" value="1"/>
</dbReference>
<keyword evidence="3" id="KW-0408">Iron</keyword>
<dbReference type="AlphaFoldDB" id="A0A3E2VVI1"/>
<organism evidence="5 6">
    <name type="scientific">Faecalibacterium prausnitzii</name>
    <dbReference type="NCBI Taxonomy" id="853"/>
    <lineage>
        <taxon>Bacteria</taxon>
        <taxon>Bacillati</taxon>
        <taxon>Bacillota</taxon>
        <taxon>Clostridia</taxon>
        <taxon>Eubacteriales</taxon>
        <taxon>Oscillospiraceae</taxon>
        <taxon>Faecalibacterium</taxon>
    </lineage>
</organism>
<sequence length="201" mass="22547">MQELLFQSGTEEPVIRLHRVLFPVTALGYGRRLGVWVQGCSRSCPHCISPEMQPADGPAISLQNLLQQFPELEGCSGLTISGGEPLDQPEAVLALMEWFAARYTDDILIYTGYQLQQLPSQAARQVVERAAAVVEGPYREELNRGVGLYGSENQHLVVRRYPERYRDFATQARTLQPFWEDDRLLLIGIPSKEDSTEDGPS</sequence>
<evidence type="ECO:0000256" key="2">
    <source>
        <dbReference type="ARBA" id="ARBA00022723"/>
    </source>
</evidence>
<dbReference type="Gene3D" id="3.20.20.70">
    <property type="entry name" value="Aldolase class I"/>
    <property type="match status" value="1"/>
</dbReference>
<dbReference type="EMBL" id="QVFB01000030">
    <property type="protein sequence ID" value="RGC15225.1"/>
    <property type="molecule type" value="Genomic_DNA"/>
</dbReference>
<dbReference type="SFLD" id="SFLDS00029">
    <property type="entry name" value="Radical_SAM"/>
    <property type="match status" value="1"/>
</dbReference>
<keyword evidence="2" id="KW-0479">Metal-binding</keyword>
<dbReference type="InterPro" id="IPR058240">
    <property type="entry name" value="rSAM_sf"/>
</dbReference>
<evidence type="ECO:0000313" key="5">
    <source>
        <dbReference type="EMBL" id="RGC15225.1"/>
    </source>
</evidence>
<dbReference type="GO" id="GO:0003824">
    <property type="term" value="F:catalytic activity"/>
    <property type="evidence" value="ECO:0007669"/>
    <property type="project" value="InterPro"/>
</dbReference>
<comment type="caution">
    <text evidence="5">The sequence shown here is derived from an EMBL/GenBank/DDBJ whole genome shotgun (WGS) entry which is preliminary data.</text>
</comment>
<evidence type="ECO:0000256" key="3">
    <source>
        <dbReference type="ARBA" id="ARBA00023004"/>
    </source>
</evidence>
<protein>
    <submittedName>
        <fullName evidence="5">Radical SAM protein</fullName>
    </submittedName>
</protein>
<evidence type="ECO:0000313" key="6">
    <source>
        <dbReference type="Proteomes" id="UP000260733"/>
    </source>
</evidence>
<dbReference type="CDD" id="cd01335">
    <property type="entry name" value="Radical_SAM"/>
    <property type="match status" value="1"/>
</dbReference>
<dbReference type="GO" id="GO:0046872">
    <property type="term" value="F:metal ion binding"/>
    <property type="evidence" value="ECO:0007669"/>
    <property type="project" value="UniProtKB-KW"/>
</dbReference>
<dbReference type="SUPFAM" id="SSF102114">
    <property type="entry name" value="Radical SAM enzymes"/>
    <property type="match status" value="1"/>
</dbReference>
<evidence type="ECO:0000256" key="4">
    <source>
        <dbReference type="ARBA" id="ARBA00023014"/>
    </source>
</evidence>
<evidence type="ECO:0000256" key="1">
    <source>
        <dbReference type="ARBA" id="ARBA00022691"/>
    </source>
</evidence>
<dbReference type="InterPro" id="IPR007197">
    <property type="entry name" value="rSAM"/>
</dbReference>
<name>A0A3E2VVI1_9FIRM</name>
<keyword evidence="4" id="KW-0411">Iron-sulfur</keyword>
<gene>
    <name evidence="5" type="ORF">DW855_13500</name>
</gene>